<proteinExistence type="predicted"/>
<gene>
    <name evidence="2" type="ORF">CA13_72390</name>
</gene>
<evidence type="ECO:0000313" key="2">
    <source>
        <dbReference type="EMBL" id="TWT76741.1"/>
    </source>
</evidence>
<keyword evidence="1" id="KW-0812">Transmembrane</keyword>
<dbReference type="AlphaFoldDB" id="A0A5C5YP31"/>
<keyword evidence="1" id="KW-0472">Membrane</keyword>
<comment type="caution">
    <text evidence="2">The sequence shown here is derived from an EMBL/GenBank/DDBJ whole genome shotgun (WGS) entry which is preliminary data.</text>
</comment>
<reference evidence="2 3" key="1">
    <citation type="submission" date="2019-02" db="EMBL/GenBank/DDBJ databases">
        <title>Deep-cultivation of Planctomycetes and their phenomic and genomic characterization uncovers novel biology.</title>
        <authorList>
            <person name="Wiegand S."/>
            <person name="Jogler M."/>
            <person name="Boedeker C."/>
            <person name="Pinto D."/>
            <person name="Vollmers J."/>
            <person name="Rivas-Marin E."/>
            <person name="Kohn T."/>
            <person name="Peeters S.H."/>
            <person name="Heuer A."/>
            <person name="Rast P."/>
            <person name="Oberbeckmann S."/>
            <person name="Bunk B."/>
            <person name="Jeske O."/>
            <person name="Meyerdierks A."/>
            <person name="Storesund J.E."/>
            <person name="Kallscheuer N."/>
            <person name="Luecker S."/>
            <person name="Lage O.M."/>
            <person name="Pohl T."/>
            <person name="Merkel B.J."/>
            <person name="Hornburger P."/>
            <person name="Mueller R.-W."/>
            <person name="Bruemmer F."/>
            <person name="Labrenz M."/>
            <person name="Spormann A.M."/>
            <person name="Op Den Camp H."/>
            <person name="Overmann J."/>
            <person name="Amann R."/>
            <person name="Jetten M.S.M."/>
            <person name="Mascher T."/>
            <person name="Medema M.H."/>
            <person name="Devos D.P."/>
            <person name="Kaster A.-K."/>
            <person name="Ovreas L."/>
            <person name="Rohde M."/>
            <person name="Galperin M.Y."/>
            <person name="Jogler C."/>
        </authorList>
    </citation>
    <scope>NUCLEOTIDE SEQUENCE [LARGE SCALE GENOMIC DNA]</scope>
    <source>
        <strain evidence="2 3">CA13</strain>
    </source>
</reference>
<dbReference type="RefSeq" id="WP_146404469.1">
    <property type="nucleotide sequence ID" value="NZ_SJPJ01000002.1"/>
</dbReference>
<organism evidence="2 3">
    <name type="scientific">Novipirellula herctigrandis</name>
    <dbReference type="NCBI Taxonomy" id="2527986"/>
    <lineage>
        <taxon>Bacteria</taxon>
        <taxon>Pseudomonadati</taxon>
        <taxon>Planctomycetota</taxon>
        <taxon>Planctomycetia</taxon>
        <taxon>Pirellulales</taxon>
        <taxon>Pirellulaceae</taxon>
        <taxon>Novipirellula</taxon>
    </lineage>
</organism>
<sequence length="117" mass="12911">MKDNPYEPPLHHDEPAVLRQRRSILLMIFAAGFGMTSFLVGLLVAAESIVMSQRQGFDVEIAKGCGVAFVFALLGVCWACSSRLYWMQRHRVANSVNVSVFVAAATFLLLLKLGIII</sequence>
<keyword evidence="1" id="KW-1133">Transmembrane helix</keyword>
<evidence type="ECO:0000313" key="3">
    <source>
        <dbReference type="Proteomes" id="UP000315010"/>
    </source>
</evidence>
<name>A0A5C5YP31_9BACT</name>
<protein>
    <submittedName>
        <fullName evidence="2">Uncharacterized protein</fullName>
    </submittedName>
</protein>
<accession>A0A5C5YP31</accession>
<keyword evidence="3" id="KW-1185">Reference proteome</keyword>
<feature type="transmembrane region" description="Helical" evidence="1">
    <location>
        <begin position="66"/>
        <end position="86"/>
    </location>
</feature>
<dbReference type="Proteomes" id="UP000315010">
    <property type="component" value="Unassembled WGS sequence"/>
</dbReference>
<feature type="transmembrane region" description="Helical" evidence="1">
    <location>
        <begin position="24"/>
        <end position="46"/>
    </location>
</feature>
<evidence type="ECO:0000256" key="1">
    <source>
        <dbReference type="SAM" id="Phobius"/>
    </source>
</evidence>
<dbReference type="OrthoDB" id="291855at2"/>
<feature type="transmembrane region" description="Helical" evidence="1">
    <location>
        <begin position="98"/>
        <end position="116"/>
    </location>
</feature>
<dbReference type="EMBL" id="SJPJ01000002">
    <property type="protein sequence ID" value="TWT76741.1"/>
    <property type="molecule type" value="Genomic_DNA"/>
</dbReference>